<keyword evidence="4" id="KW-1185">Reference proteome</keyword>
<dbReference type="Pfam" id="PF20149">
    <property type="entry name" value="DUF6532"/>
    <property type="match status" value="1"/>
</dbReference>
<gene>
    <name evidence="3" type="ORF">B0H16DRAFT_794518</name>
</gene>
<feature type="domain" description="DUF6532" evidence="2">
    <location>
        <begin position="95"/>
        <end position="284"/>
    </location>
</feature>
<name>A0AAD7IYC1_9AGAR</name>
<evidence type="ECO:0000259" key="2">
    <source>
        <dbReference type="Pfam" id="PF20149"/>
    </source>
</evidence>
<evidence type="ECO:0000256" key="1">
    <source>
        <dbReference type="SAM" id="MobiDB-lite"/>
    </source>
</evidence>
<accession>A0AAD7IYC1</accession>
<feature type="compositionally biased region" description="Basic and acidic residues" evidence="1">
    <location>
        <begin position="314"/>
        <end position="336"/>
    </location>
</feature>
<sequence length="351" mass="39130">MDIGDDPEFFRDAGDGGDDDVSSPSPPQPPSGTSQSGGRKRPHAAPEPSPAPLTKRSKTKLKEPKFRDGFVIVPGVKSKAGNYESFVEALLLRGMAEYSVRILTRDAFPQTVQFQWAQECFGNASLAAGQPRYLFTDRMAKLTMKRGSHIRGKVMESFRPLFESHFGFQRGNSKTIIAANKANYAALTHKASFGYKDTKARIGYDENLILAAARKHAIFKDKKSLAAIFRSYFDPLPAAYVALEFTALQHLTEEFSTGTYINASFQEKDVVQSYRTHLADIEKWMSCNPVVTEKLRRKWFKRAARNFGTAEPAADTHIDEKDEDALRKELEGRTGDTDSENEGDAEDDAPE</sequence>
<dbReference type="EMBL" id="JARKIB010000059">
    <property type="protein sequence ID" value="KAJ7752313.1"/>
    <property type="molecule type" value="Genomic_DNA"/>
</dbReference>
<reference evidence="3" key="1">
    <citation type="submission" date="2023-03" db="EMBL/GenBank/DDBJ databases">
        <title>Massive genome expansion in bonnet fungi (Mycena s.s.) driven by repeated elements and novel gene families across ecological guilds.</title>
        <authorList>
            <consortium name="Lawrence Berkeley National Laboratory"/>
            <person name="Harder C.B."/>
            <person name="Miyauchi S."/>
            <person name="Viragh M."/>
            <person name="Kuo A."/>
            <person name="Thoen E."/>
            <person name="Andreopoulos B."/>
            <person name="Lu D."/>
            <person name="Skrede I."/>
            <person name="Drula E."/>
            <person name="Henrissat B."/>
            <person name="Morin E."/>
            <person name="Kohler A."/>
            <person name="Barry K."/>
            <person name="LaButti K."/>
            <person name="Morin E."/>
            <person name="Salamov A."/>
            <person name="Lipzen A."/>
            <person name="Mereny Z."/>
            <person name="Hegedus B."/>
            <person name="Baldrian P."/>
            <person name="Stursova M."/>
            <person name="Weitz H."/>
            <person name="Taylor A."/>
            <person name="Grigoriev I.V."/>
            <person name="Nagy L.G."/>
            <person name="Martin F."/>
            <person name="Kauserud H."/>
        </authorList>
    </citation>
    <scope>NUCLEOTIDE SEQUENCE</scope>
    <source>
        <strain evidence="3">CBHHK182m</strain>
    </source>
</reference>
<feature type="compositionally biased region" description="Acidic residues" evidence="1">
    <location>
        <begin position="337"/>
        <end position="351"/>
    </location>
</feature>
<comment type="caution">
    <text evidence="3">The sequence shown here is derived from an EMBL/GenBank/DDBJ whole genome shotgun (WGS) entry which is preliminary data.</text>
</comment>
<protein>
    <recommendedName>
        <fullName evidence="2">DUF6532 domain-containing protein</fullName>
    </recommendedName>
</protein>
<evidence type="ECO:0000313" key="3">
    <source>
        <dbReference type="EMBL" id="KAJ7752313.1"/>
    </source>
</evidence>
<dbReference type="AlphaFoldDB" id="A0AAD7IYC1"/>
<evidence type="ECO:0000313" key="4">
    <source>
        <dbReference type="Proteomes" id="UP001215598"/>
    </source>
</evidence>
<proteinExistence type="predicted"/>
<feature type="region of interest" description="Disordered" evidence="1">
    <location>
        <begin position="310"/>
        <end position="351"/>
    </location>
</feature>
<dbReference type="InterPro" id="IPR045341">
    <property type="entry name" value="DUF6532"/>
</dbReference>
<feature type="region of interest" description="Disordered" evidence="1">
    <location>
        <begin position="1"/>
        <end position="60"/>
    </location>
</feature>
<dbReference type="Proteomes" id="UP001215598">
    <property type="component" value="Unassembled WGS sequence"/>
</dbReference>
<organism evidence="3 4">
    <name type="scientific">Mycena metata</name>
    <dbReference type="NCBI Taxonomy" id="1033252"/>
    <lineage>
        <taxon>Eukaryota</taxon>
        <taxon>Fungi</taxon>
        <taxon>Dikarya</taxon>
        <taxon>Basidiomycota</taxon>
        <taxon>Agaricomycotina</taxon>
        <taxon>Agaricomycetes</taxon>
        <taxon>Agaricomycetidae</taxon>
        <taxon>Agaricales</taxon>
        <taxon>Marasmiineae</taxon>
        <taxon>Mycenaceae</taxon>
        <taxon>Mycena</taxon>
    </lineage>
</organism>